<accession>A0ABW2H604</accession>
<dbReference type="Proteomes" id="UP001596392">
    <property type="component" value="Unassembled WGS sequence"/>
</dbReference>
<dbReference type="EMBL" id="JBHTAC010000052">
    <property type="protein sequence ID" value="MFC7247212.1"/>
    <property type="molecule type" value="Genomic_DNA"/>
</dbReference>
<gene>
    <name evidence="2" type="ORF">ACFQO7_32465</name>
</gene>
<evidence type="ECO:0000313" key="2">
    <source>
        <dbReference type="EMBL" id="MFC7247212.1"/>
    </source>
</evidence>
<keyword evidence="1" id="KW-0812">Transmembrane</keyword>
<sequence>MAMIQEDQVAVATPVKAPHRRRRVFLAVPAMGAVVAVAALVVSGMSGPGADPQGPGGSVAGMETANMRLVAAITATEQSSYKVRTVSKLAYEPGKFNIWRNTAWFDPATRSAAVNPEVIEGLVGQQERLVDGDLYICTVGDGCEKKPGKHDGLTYEYALNGKLGGAASLMSLLDVLREADAKITEDGNKYHFEVTVKSTRAGTNPPQVMLETLTGDITIDADKRIASVAYERVLDSEKPGWEATSYNVVATFSDYGKVTIERPAPNEWVCANPDACRALADEVGRKWL</sequence>
<feature type="transmembrane region" description="Helical" evidence="1">
    <location>
        <begin position="24"/>
        <end position="45"/>
    </location>
</feature>
<organism evidence="2 3">
    <name type="scientific">Catellatospora aurea</name>
    <dbReference type="NCBI Taxonomy" id="1337874"/>
    <lineage>
        <taxon>Bacteria</taxon>
        <taxon>Bacillati</taxon>
        <taxon>Actinomycetota</taxon>
        <taxon>Actinomycetes</taxon>
        <taxon>Micromonosporales</taxon>
        <taxon>Micromonosporaceae</taxon>
        <taxon>Catellatospora</taxon>
    </lineage>
</organism>
<keyword evidence="1" id="KW-0472">Membrane</keyword>
<reference evidence="3" key="1">
    <citation type="journal article" date="2019" name="Int. J. Syst. Evol. Microbiol.">
        <title>The Global Catalogue of Microorganisms (GCM) 10K type strain sequencing project: providing services to taxonomists for standard genome sequencing and annotation.</title>
        <authorList>
            <consortium name="The Broad Institute Genomics Platform"/>
            <consortium name="The Broad Institute Genome Sequencing Center for Infectious Disease"/>
            <person name="Wu L."/>
            <person name="Ma J."/>
        </authorList>
    </citation>
    <scope>NUCLEOTIDE SEQUENCE [LARGE SCALE GENOMIC DNA]</scope>
    <source>
        <strain evidence="3">CGMCC 1.9106</strain>
    </source>
</reference>
<comment type="caution">
    <text evidence="2">The sequence shown here is derived from an EMBL/GenBank/DDBJ whole genome shotgun (WGS) entry which is preliminary data.</text>
</comment>
<keyword evidence="1" id="KW-1133">Transmembrane helix</keyword>
<name>A0ABW2H604_9ACTN</name>
<dbReference type="RefSeq" id="WP_376809967.1">
    <property type="nucleotide sequence ID" value="NZ_JBHTAC010000052.1"/>
</dbReference>
<protein>
    <submittedName>
        <fullName evidence="2">Uncharacterized protein</fullName>
    </submittedName>
</protein>
<evidence type="ECO:0000313" key="3">
    <source>
        <dbReference type="Proteomes" id="UP001596392"/>
    </source>
</evidence>
<proteinExistence type="predicted"/>
<evidence type="ECO:0000256" key="1">
    <source>
        <dbReference type="SAM" id="Phobius"/>
    </source>
</evidence>
<keyword evidence="3" id="KW-1185">Reference proteome</keyword>